<evidence type="ECO:0000256" key="10">
    <source>
        <dbReference type="SAM" id="MobiDB-lite"/>
    </source>
</evidence>
<sequence length="520" mass="56157">MSDDHAPEQAADQAASPAGGTVPLIRMSGVTKRFPGVVALDDVSLEVAPGERIALVGENGAGKSTLMKLLSGVETPDEGTIEIDGNPVQLTSPAHARSLGVSIIHQELGLVPDLTVAQNITLGRERTRFGILDSRGTVRETAALLDRLGMVIDPDARVRDLTVGKQQMVEIARALSEDARLLILDEPTAALNEAEVQTLLELIDRFITDTTGVIYISHRMDELPRISDRIVVLRDGTYVGQRPTATTPMREIIEMMVGREVSDEQRPTVPEKQGEVALKVDGLCSKHPLDDISFELHRGEILGFAGLMGAGRTELARAIVGADPITAGTIEVAGAERRIDSPAVAARLGIGYLSEDRKRFGAIVDQTVRDNIALSSLAAHSRFGVIRDGELDTLATEMVERLRVKTPSIKQAVRNLSGGNQQKVIIGKWLARDCDILIVDEPTRGIDVGAKDEIYRLLEQLAAAGKAIMVISSDLPEVLRLSHRIAVMSDGRLATILDSTDATQETIMENATRFHETAVK</sequence>
<feature type="domain" description="ABC transporter" evidence="11">
    <location>
        <begin position="25"/>
        <end position="260"/>
    </location>
</feature>
<keyword evidence="13" id="KW-1185">Reference proteome</keyword>
<evidence type="ECO:0000256" key="6">
    <source>
        <dbReference type="ARBA" id="ARBA00022741"/>
    </source>
</evidence>
<dbReference type="InterPro" id="IPR050107">
    <property type="entry name" value="ABC_carbohydrate_import_ATPase"/>
</dbReference>
<evidence type="ECO:0000313" key="12">
    <source>
        <dbReference type="EMBL" id="MDP0400396.1"/>
    </source>
</evidence>
<proteinExistence type="predicted"/>
<evidence type="ECO:0000256" key="4">
    <source>
        <dbReference type="ARBA" id="ARBA00022597"/>
    </source>
</evidence>
<dbReference type="InterPro" id="IPR003593">
    <property type="entry name" value="AAA+_ATPase"/>
</dbReference>
<protein>
    <submittedName>
        <fullName evidence="12">Sugar ABC transporter ATP-binding protein</fullName>
    </submittedName>
</protein>
<dbReference type="GO" id="GO:0005524">
    <property type="term" value="F:ATP binding"/>
    <property type="evidence" value="ECO:0007669"/>
    <property type="project" value="UniProtKB-KW"/>
</dbReference>
<dbReference type="CDD" id="cd03215">
    <property type="entry name" value="ABC_Carb_Monos_II"/>
    <property type="match status" value="1"/>
</dbReference>
<keyword evidence="9" id="KW-0472">Membrane</keyword>
<dbReference type="AlphaFoldDB" id="A0AA90NDM5"/>
<dbReference type="GO" id="GO:0016887">
    <property type="term" value="F:ATP hydrolysis activity"/>
    <property type="evidence" value="ECO:0007669"/>
    <property type="project" value="InterPro"/>
</dbReference>
<gene>
    <name evidence="12" type="ORF">Q7X28_20960</name>
</gene>
<dbReference type="EMBL" id="JAUTIX010000009">
    <property type="protein sequence ID" value="MDP0400396.1"/>
    <property type="molecule type" value="Genomic_DNA"/>
</dbReference>
<keyword evidence="8" id="KW-1278">Translocase</keyword>
<reference evidence="12" key="1">
    <citation type="submission" date="2023-08" db="EMBL/GenBank/DDBJ databases">
        <title>The draft genome of Tsukamurella strandjordii strain 050030.</title>
        <authorList>
            <person name="Zhao F."/>
            <person name="Feng Y."/>
            <person name="Zong Z."/>
        </authorList>
    </citation>
    <scope>NUCLEOTIDE SEQUENCE</scope>
    <source>
        <strain evidence="12">050030</strain>
    </source>
</reference>
<evidence type="ECO:0000256" key="8">
    <source>
        <dbReference type="ARBA" id="ARBA00022967"/>
    </source>
</evidence>
<dbReference type="Gene3D" id="3.40.50.300">
    <property type="entry name" value="P-loop containing nucleotide triphosphate hydrolases"/>
    <property type="match status" value="2"/>
</dbReference>
<feature type="region of interest" description="Disordered" evidence="10">
    <location>
        <begin position="1"/>
        <end position="22"/>
    </location>
</feature>
<evidence type="ECO:0000313" key="13">
    <source>
        <dbReference type="Proteomes" id="UP001178281"/>
    </source>
</evidence>
<evidence type="ECO:0000256" key="7">
    <source>
        <dbReference type="ARBA" id="ARBA00022840"/>
    </source>
</evidence>
<dbReference type="Pfam" id="PF00005">
    <property type="entry name" value="ABC_tran"/>
    <property type="match status" value="2"/>
</dbReference>
<evidence type="ECO:0000256" key="2">
    <source>
        <dbReference type="ARBA" id="ARBA00022448"/>
    </source>
</evidence>
<dbReference type="FunFam" id="3.40.50.300:FF:000127">
    <property type="entry name" value="Ribose import ATP-binding protein RbsA"/>
    <property type="match status" value="1"/>
</dbReference>
<dbReference type="Proteomes" id="UP001178281">
    <property type="component" value="Unassembled WGS sequence"/>
</dbReference>
<dbReference type="SMART" id="SM00382">
    <property type="entry name" value="AAA"/>
    <property type="match status" value="2"/>
</dbReference>
<dbReference type="PANTHER" id="PTHR43790:SF3">
    <property type="entry name" value="D-ALLOSE IMPORT ATP-BINDING PROTEIN ALSA-RELATED"/>
    <property type="match status" value="1"/>
</dbReference>
<dbReference type="InterPro" id="IPR003439">
    <property type="entry name" value="ABC_transporter-like_ATP-bd"/>
</dbReference>
<name>A0AA90NDM5_9ACTN</name>
<keyword evidence="4" id="KW-0762">Sugar transport</keyword>
<evidence type="ECO:0000256" key="1">
    <source>
        <dbReference type="ARBA" id="ARBA00004202"/>
    </source>
</evidence>
<dbReference type="PROSITE" id="PS50893">
    <property type="entry name" value="ABC_TRANSPORTER_2"/>
    <property type="match status" value="2"/>
</dbReference>
<comment type="caution">
    <text evidence="12">The sequence shown here is derived from an EMBL/GenBank/DDBJ whole genome shotgun (WGS) entry which is preliminary data.</text>
</comment>
<dbReference type="RefSeq" id="WP_305112794.1">
    <property type="nucleotide sequence ID" value="NZ_JAUTIX010000009.1"/>
</dbReference>
<keyword evidence="3" id="KW-1003">Cell membrane</keyword>
<dbReference type="PROSITE" id="PS00211">
    <property type="entry name" value="ABC_TRANSPORTER_1"/>
    <property type="match status" value="1"/>
</dbReference>
<dbReference type="InterPro" id="IPR017871">
    <property type="entry name" value="ABC_transporter-like_CS"/>
</dbReference>
<feature type="domain" description="ABC transporter" evidence="11">
    <location>
        <begin position="272"/>
        <end position="515"/>
    </location>
</feature>
<dbReference type="InterPro" id="IPR027417">
    <property type="entry name" value="P-loop_NTPase"/>
</dbReference>
<evidence type="ECO:0000256" key="3">
    <source>
        <dbReference type="ARBA" id="ARBA00022475"/>
    </source>
</evidence>
<accession>A0AA90NDM5</accession>
<evidence type="ECO:0000259" key="11">
    <source>
        <dbReference type="PROSITE" id="PS50893"/>
    </source>
</evidence>
<dbReference type="SUPFAM" id="SSF52540">
    <property type="entry name" value="P-loop containing nucleoside triphosphate hydrolases"/>
    <property type="match status" value="2"/>
</dbReference>
<dbReference type="PANTHER" id="PTHR43790">
    <property type="entry name" value="CARBOHYDRATE TRANSPORT ATP-BINDING PROTEIN MG119-RELATED"/>
    <property type="match status" value="1"/>
</dbReference>
<comment type="subcellular location">
    <subcellularLocation>
        <location evidence="1">Cell membrane</location>
        <topology evidence="1">Peripheral membrane protein</topology>
    </subcellularLocation>
</comment>
<dbReference type="CDD" id="cd03216">
    <property type="entry name" value="ABC_Carb_Monos_I"/>
    <property type="match status" value="1"/>
</dbReference>
<evidence type="ECO:0000256" key="5">
    <source>
        <dbReference type="ARBA" id="ARBA00022737"/>
    </source>
</evidence>
<organism evidence="12 13">
    <name type="scientific">Tsukamurella strandjordii</name>
    <dbReference type="NCBI Taxonomy" id="147577"/>
    <lineage>
        <taxon>Bacteria</taxon>
        <taxon>Bacillati</taxon>
        <taxon>Actinomycetota</taxon>
        <taxon>Actinomycetes</taxon>
        <taxon>Mycobacteriales</taxon>
        <taxon>Tsukamurellaceae</taxon>
        <taxon>Tsukamurella</taxon>
    </lineage>
</organism>
<evidence type="ECO:0000256" key="9">
    <source>
        <dbReference type="ARBA" id="ARBA00023136"/>
    </source>
</evidence>
<keyword evidence="7 12" id="KW-0067">ATP-binding</keyword>
<keyword evidence="2" id="KW-0813">Transport</keyword>
<keyword evidence="6" id="KW-0547">Nucleotide-binding</keyword>
<keyword evidence="5" id="KW-0677">Repeat</keyword>
<dbReference type="GO" id="GO:0005886">
    <property type="term" value="C:plasma membrane"/>
    <property type="evidence" value="ECO:0007669"/>
    <property type="project" value="UniProtKB-SubCell"/>
</dbReference>